<gene>
    <name evidence="1" type="ORF">EV696_103134</name>
</gene>
<dbReference type="SMART" id="SM00671">
    <property type="entry name" value="SEL1"/>
    <property type="match status" value="2"/>
</dbReference>
<organism evidence="1 2">
    <name type="scientific">Permianibacter aggregans</name>
    <dbReference type="NCBI Taxonomy" id="1510150"/>
    <lineage>
        <taxon>Bacteria</taxon>
        <taxon>Pseudomonadati</taxon>
        <taxon>Pseudomonadota</taxon>
        <taxon>Gammaproteobacteria</taxon>
        <taxon>Pseudomonadales</taxon>
        <taxon>Pseudomonadaceae</taxon>
        <taxon>Permianibacter</taxon>
    </lineage>
</organism>
<dbReference type="SUPFAM" id="SSF81901">
    <property type="entry name" value="HCP-like"/>
    <property type="match status" value="1"/>
</dbReference>
<name>A0A4R6UW94_9GAMM</name>
<dbReference type="InterPro" id="IPR006597">
    <property type="entry name" value="Sel1-like"/>
</dbReference>
<keyword evidence="2" id="KW-1185">Reference proteome</keyword>
<evidence type="ECO:0000313" key="2">
    <source>
        <dbReference type="Proteomes" id="UP000295375"/>
    </source>
</evidence>
<accession>A0A4R6UW94</accession>
<sequence length="202" mass="22782">MTIIRGLYSYQAYNFLLRLLASVYMYTFAKLFSLALLLAVSLLPVAEANDRGDRIGPYTYIYVSDWSKLRHRAELGDPDALFRMGNLYYAPPEGSGISQSYRKAFLAFYEASLREHATSQHNVGAMYINGDYVAHDLIEGYAWMLVAAGNGDHAGKRKVKTYGPEISEEGRKRAQERGVAIKAMIEEANSRKVYKPESFGIR</sequence>
<dbReference type="InterPro" id="IPR011990">
    <property type="entry name" value="TPR-like_helical_dom_sf"/>
</dbReference>
<dbReference type="EMBL" id="SNYM01000003">
    <property type="protein sequence ID" value="TDQ49765.1"/>
    <property type="molecule type" value="Genomic_DNA"/>
</dbReference>
<evidence type="ECO:0000313" key="1">
    <source>
        <dbReference type="EMBL" id="TDQ49765.1"/>
    </source>
</evidence>
<proteinExistence type="predicted"/>
<dbReference type="AlphaFoldDB" id="A0A4R6UW94"/>
<evidence type="ECO:0008006" key="3">
    <source>
        <dbReference type="Google" id="ProtNLM"/>
    </source>
</evidence>
<comment type="caution">
    <text evidence="1">The sequence shown here is derived from an EMBL/GenBank/DDBJ whole genome shotgun (WGS) entry which is preliminary data.</text>
</comment>
<dbReference type="Gene3D" id="1.25.40.10">
    <property type="entry name" value="Tetratricopeptide repeat domain"/>
    <property type="match status" value="1"/>
</dbReference>
<protein>
    <recommendedName>
        <fullName evidence="3">Sel1 repeat-containing protein</fullName>
    </recommendedName>
</protein>
<dbReference type="Proteomes" id="UP000295375">
    <property type="component" value="Unassembled WGS sequence"/>
</dbReference>
<reference evidence="1 2" key="1">
    <citation type="submission" date="2019-03" db="EMBL/GenBank/DDBJ databases">
        <title>Genomic Encyclopedia of Type Strains, Phase IV (KMG-IV): sequencing the most valuable type-strain genomes for metagenomic binning, comparative biology and taxonomic classification.</title>
        <authorList>
            <person name="Goeker M."/>
        </authorList>
    </citation>
    <scope>NUCLEOTIDE SEQUENCE [LARGE SCALE GENOMIC DNA]</scope>
    <source>
        <strain evidence="1 2">DSM 103792</strain>
    </source>
</reference>